<evidence type="ECO:0000313" key="1">
    <source>
        <dbReference type="Proteomes" id="UP000887564"/>
    </source>
</evidence>
<sequence>MSNPDLPGKYPLRISGLEHDAAIRMYCCVENDSLKVNV</sequence>
<dbReference type="AlphaFoldDB" id="A0A914RKA6"/>
<dbReference type="Proteomes" id="UP000887564">
    <property type="component" value="Unplaced"/>
</dbReference>
<accession>A0A914RKA6</accession>
<evidence type="ECO:0000313" key="2">
    <source>
        <dbReference type="WBParaSite" id="PEQ_0000227701-mRNA-1"/>
    </source>
</evidence>
<proteinExistence type="predicted"/>
<reference evidence="2" key="1">
    <citation type="submission" date="2022-11" db="UniProtKB">
        <authorList>
            <consortium name="WormBaseParasite"/>
        </authorList>
    </citation>
    <scope>IDENTIFICATION</scope>
</reference>
<name>A0A914RKA6_PAREQ</name>
<organism evidence="1 2">
    <name type="scientific">Parascaris equorum</name>
    <name type="common">Equine roundworm</name>
    <dbReference type="NCBI Taxonomy" id="6256"/>
    <lineage>
        <taxon>Eukaryota</taxon>
        <taxon>Metazoa</taxon>
        <taxon>Ecdysozoa</taxon>
        <taxon>Nematoda</taxon>
        <taxon>Chromadorea</taxon>
        <taxon>Rhabditida</taxon>
        <taxon>Spirurina</taxon>
        <taxon>Ascaridomorpha</taxon>
        <taxon>Ascaridoidea</taxon>
        <taxon>Ascarididae</taxon>
        <taxon>Parascaris</taxon>
    </lineage>
</organism>
<protein>
    <submittedName>
        <fullName evidence="2">Uncharacterized protein</fullName>
    </submittedName>
</protein>
<dbReference type="WBParaSite" id="PEQ_0000227701-mRNA-1">
    <property type="protein sequence ID" value="PEQ_0000227701-mRNA-1"/>
    <property type="gene ID" value="PEQ_0000227701"/>
</dbReference>
<keyword evidence="1" id="KW-1185">Reference proteome</keyword>